<dbReference type="AlphaFoldDB" id="A0A3A8QNS2"/>
<reference evidence="3" key="1">
    <citation type="submission" date="2018-09" db="EMBL/GenBank/DDBJ databases">
        <authorList>
            <person name="Livingstone P.G."/>
            <person name="Whitworth D.E."/>
        </authorList>
    </citation>
    <scope>NUCLEOTIDE SEQUENCE [LARGE SCALE GENOMIC DNA]</scope>
    <source>
        <strain evidence="3">CA051B</strain>
    </source>
</reference>
<proteinExistence type="predicted"/>
<evidence type="ECO:0008006" key="4">
    <source>
        <dbReference type="Google" id="ProtNLM"/>
    </source>
</evidence>
<feature type="region of interest" description="Disordered" evidence="1">
    <location>
        <begin position="219"/>
        <end position="241"/>
    </location>
</feature>
<accession>A0A3A8QNS2</accession>
<comment type="caution">
    <text evidence="2">The sequence shown here is derived from an EMBL/GenBank/DDBJ whole genome shotgun (WGS) entry which is preliminary data.</text>
</comment>
<dbReference type="EMBL" id="RAWB01000045">
    <property type="protein sequence ID" value="RKH64834.1"/>
    <property type="molecule type" value="Genomic_DNA"/>
</dbReference>
<sequence length="241" mass="27181">MIPVKKKPEPRPPDFDFDQEVRRPGLSALAELAGNPPTMTRPGPRIQQQATRVEDLSPAALRKYAYWTRALDALHEAYDGICAYSCFYIEPVGGPTVDHFVALAAPGLAQAYDWDNYRLACSLMNTHKNKYTDVLDPFLIRDGWFTLNLATFKVEPAEGLDEPLLTQVKATISRLQLDSRDISKTHEGWFNAYFSPKNGQRIPFWFLERRAPFLARELRRQGRVPPGDEQAPTAAPPSPSP</sequence>
<dbReference type="Gene3D" id="1.10.30.50">
    <property type="match status" value="1"/>
</dbReference>
<name>A0A3A8QNS2_9BACT</name>
<keyword evidence="3" id="KW-1185">Reference proteome</keyword>
<evidence type="ECO:0000313" key="2">
    <source>
        <dbReference type="EMBL" id="RKH64834.1"/>
    </source>
</evidence>
<gene>
    <name evidence="2" type="ORF">D7V93_06805</name>
</gene>
<dbReference type="Proteomes" id="UP000272888">
    <property type="component" value="Unassembled WGS sequence"/>
</dbReference>
<evidence type="ECO:0000256" key="1">
    <source>
        <dbReference type="SAM" id="MobiDB-lite"/>
    </source>
</evidence>
<feature type="region of interest" description="Disordered" evidence="1">
    <location>
        <begin position="31"/>
        <end position="51"/>
    </location>
</feature>
<protein>
    <recommendedName>
        <fullName evidence="4">TIGR02646 family protein</fullName>
    </recommendedName>
</protein>
<evidence type="ECO:0000313" key="3">
    <source>
        <dbReference type="Proteomes" id="UP000272888"/>
    </source>
</evidence>
<dbReference type="RefSeq" id="WP_120642594.1">
    <property type="nucleotide sequence ID" value="NZ_RAWB01000045.1"/>
</dbReference>
<organism evidence="2 3">
    <name type="scientific">Corallococcus llansteffanensis</name>
    <dbReference type="NCBI Taxonomy" id="2316731"/>
    <lineage>
        <taxon>Bacteria</taxon>
        <taxon>Pseudomonadati</taxon>
        <taxon>Myxococcota</taxon>
        <taxon>Myxococcia</taxon>
        <taxon>Myxococcales</taxon>
        <taxon>Cystobacterineae</taxon>
        <taxon>Myxococcaceae</taxon>
        <taxon>Corallococcus</taxon>
    </lineage>
</organism>